<evidence type="ECO:0000256" key="2">
    <source>
        <dbReference type="ARBA" id="ARBA00022801"/>
    </source>
</evidence>
<keyword evidence="3" id="KW-0472">Membrane</keyword>
<dbReference type="GO" id="GO:0004252">
    <property type="term" value="F:serine-type endopeptidase activity"/>
    <property type="evidence" value="ECO:0007669"/>
    <property type="project" value="InterPro"/>
</dbReference>
<dbReference type="Gene3D" id="2.30.42.10">
    <property type="match status" value="1"/>
</dbReference>
<feature type="transmembrane region" description="Helical" evidence="3">
    <location>
        <begin position="6"/>
        <end position="24"/>
    </location>
</feature>
<dbReference type="KEGG" id="hch:HCH_05303"/>
<dbReference type="CDD" id="cd06779">
    <property type="entry name" value="cpPDZ_Deg_HtrA-like"/>
    <property type="match status" value="1"/>
</dbReference>
<protein>
    <submittedName>
        <fullName evidence="5">Trypsin-like serine protease, typically periplasmic, contain C-terminal PDZ domain</fullName>
    </submittedName>
</protein>
<reference evidence="5 6" key="1">
    <citation type="journal article" date="2005" name="Nucleic Acids Res.">
        <title>Genomic blueprint of Hahella chejuensis, a marine microbe producing an algicidal agent.</title>
        <authorList>
            <person name="Jeong H."/>
            <person name="Yim J.H."/>
            <person name="Lee C."/>
            <person name="Choi S.-H."/>
            <person name="Park Y.K."/>
            <person name="Yoon S.H."/>
            <person name="Hur C.-G."/>
            <person name="Kang H.-Y."/>
            <person name="Kim D."/>
            <person name="Lee H.H."/>
            <person name="Park K.H."/>
            <person name="Park S.-H."/>
            <person name="Park H.-S."/>
            <person name="Lee H.K."/>
            <person name="Oh T.K."/>
            <person name="Kim J.F."/>
        </authorList>
    </citation>
    <scope>NUCLEOTIDE SEQUENCE [LARGE SCALE GENOMIC DNA]</scope>
    <source>
        <strain evidence="5 6">KCTC 2396</strain>
    </source>
</reference>
<dbReference type="eggNOG" id="COG0265">
    <property type="taxonomic scope" value="Bacteria"/>
</dbReference>
<dbReference type="Pfam" id="PF13180">
    <property type="entry name" value="PDZ_2"/>
    <property type="match status" value="1"/>
</dbReference>
<dbReference type="SUPFAM" id="SSF50494">
    <property type="entry name" value="Trypsin-like serine proteases"/>
    <property type="match status" value="1"/>
</dbReference>
<keyword evidence="1 5" id="KW-0645">Protease</keyword>
<dbReference type="HOGENOM" id="CLU_020120_1_2_6"/>
<keyword evidence="3" id="KW-1133">Transmembrane helix</keyword>
<evidence type="ECO:0000256" key="3">
    <source>
        <dbReference type="SAM" id="Phobius"/>
    </source>
</evidence>
<dbReference type="Gene3D" id="2.40.10.120">
    <property type="match status" value="1"/>
</dbReference>
<keyword evidence="3" id="KW-0812">Transmembrane</keyword>
<dbReference type="InterPro" id="IPR051201">
    <property type="entry name" value="Chloro_Bact_Ser_Proteases"/>
</dbReference>
<keyword evidence="2" id="KW-0378">Hydrolase</keyword>
<organism evidence="5 6">
    <name type="scientific">Hahella chejuensis (strain KCTC 2396)</name>
    <dbReference type="NCBI Taxonomy" id="349521"/>
    <lineage>
        <taxon>Bacteria</taxon>
        <taxon>Pseudomonadati</taxon>
        <taxon>Pseudomonadota</taxon>
        <taxon>Gammaproteobacteria</taxon>
        <taxon>Oceanospirillales</taxon>
        <taxon>Hahellaceae</taxon>
        <taxon>Hahella</taxon>
    </lineage>
</organism>
<dbReference type="PROSITE" id="PS50106">
    <property type="entry name" value="PDZ"/>
    <property type="match status" value="1"/>
</dbReference>
<dbReference type="RefSeq" id="WP_011399040.1">
    <property type="nucleotide sequence ID" value="NC_007645.1"/>
</dbReference>
<dbReference type="GO" id="GO:0006508">
    <property type="term" value="P:proteolysis"/>
    <property type="evidence" value="ECO:0007669"/>
    <property type="project" value="UniProtKB-KW"/>
</dbReference>
<dbReference type="SUPFAM" id="SSF50156">
    <property type="entry name" value="PDZ domain-like"/>
    <property type="match status" value="1"/>
</dbReference>
<evidence type="ECO:0000256" key="1">
    <source>
        <dbReference type="ARBA" id="ARBA00022670"/>
    </source>
</evidence>
<keyword evidence="6" id="KW-1185">Reference proteome</keyword>
<accession>Q2SBJ8</accession>
<dbReference type="SMART" id="SM00228">
    <property type="entry name" value="PDZ"/>
    <property type="match status" value="1"/>
</dbReference>
<dbReference type="AlphaFoldDB" id="Q2SBJ8"/>
<dbReference type="PANTHER" id="PTHR43343">
    <property type="entry name" value="PEPTIDASE S12"/>
    <property type="match status" value="1"/>
</dbReference>
<proteinExistence type="predicted"/>
<evidence type="ECO:0000259" key="4">
    <source>
        <dbReference type="PROSITE" id="PS50106"/>
    </source>
</evidence>
<dbReference type="PRINTS" id="PR00834">
    <property type="entry name" value="PROTEASES2C"/>
</dbReference>
<dbReference type="EMBL" id="CP000155">
    <property type="protein sequence ID" value="ABC31976.1"/>
    <property type="molecule type" value="Genomic_DNA"/>
</dbReference>
<dbReference type="PANTHER" id="PTHR43343:SF3">
    <property type="entry name" value="PROTEASE DO-LIKE 8, CHLOROPLASTIC"/>
    <property type="match status" value="1"/>
</dbReference>
<sequence>MRQLAAYGIAVAIGLSAAGVYLFFMKHPTLQPQPALTSFADAVEHTLPSVVNIYSEEPNPALSDAIWNNPLLSNYSKNITPPEPTLSRLGSGVIIDEKGHILTNYHVVKSTELIRIMLSDGRETPAEIVGLDSEADLAVLKPKQDGLQPIPVSQSQPRVGDIVLAIGNPFGVGQAVTQGIISGLGRSNLGLATYENYIQTDVAINPGNSGGALINAKGELVGIVTAVFSTTGGYQGISFAIPAQSAMAIAQDLILYGRVIRGYLGVEMHELARHEADFFGLTDTNGLLITGVQPDSPGSKAGLEAGDVLLMINDMPMRTSQQARDFVSHNKPGDQIKLTVFRRGQTINLTATLQQRSGNDGE</sequence>
<dbReference type="InterPro" id="IPR009003">
    <property type="entry name" value="Peptidase_S1_PA"/>
</dbReference>
<gene>
    <name evidence="5" type="ordered locus">HCH_05303</name>
</gene>
<dbReference type="InterPro" id="IPR001940">
    <property type="entry name" value="Peptidase_S1C"/>
</dbReference>
<dbReference type="InterPro" id="IPR001478">
    <property type="entry name" value="PDZ"/>
</dbReference>
<dbReference type="InterPro" id="IPR036034">
    <property type="entry name" value="PDZ_sf"/>
</dbReference>
<evidence type="ECO:0000313" key="6">
    <source>
        <dbReference type="Proteomes" id="UP000000238"/>
    </source>
</evidence>
<evidence type="ECO:0000313" key="5">
    <source>
        <dbReference type="EMBL" id="ABC31976.1"/>
    </source>
</evidence>
<dbReference type="STRING" id="349521.HCH_05303"/>
<name>Q2SBJ8_HAHCH</name>
<dbReference type="Pfam" id="PF13365">
    <property type="entry name" value="Trypsin_2"/>
    <property type="match status" value="1"/>
</dbReference>
<dbReference type="Proteomes" id="UP000000238">
    <property type="component" value="Chromosome"/>
</dbReference>
<feature type="domain" description="PDZ" evidence="4">
    <location>
        <begin position="265"/>
        <end position="344"/>
    </location>
</feature>